<evidence type="ECO:0000259" key="6">
    <source>
        <dbReference type="PROSITE" id="PS50949"/>
    </source>
</evidence>
<dbReference type="Proteomes" id="UP000193061">
    <property type="component" value="Unassembled WGS sequence"/>
</dbReference>
<accession>A0A1X6YYV8</accession>
<keyword evidence="4" id="KW-0238">DNA-binding</keyword>
<dbReference type="EMBL" id="FWFX01000004">
    <property type="protein sequence ID" value="SLN35809.1"/>
    <property type="molecule type" value="Genomic_DNA"/>
</dbReference>
<evidence type="ECO:0000256" key="3">
    <source>
        <dbReference type="ARBA" id="ARBA00023015"/>
    </source>
</evidence>
<evidence type="ECO:0000256" key="1">
    <source>
        <dbReference type="ARBA" id="ARBA00005384"/>
    </source>
</evidence>
<evidence type="ECO:0000256" key="2">
    <source>
        <dbReference type="ARBA" id="ARBA00022898"/>
    </source>
</evidence>
<dbReference type="CDD" id="cd07377">
    <property type="entry name" value="WHTH_GntR"/>
    <property type="match status" value="1"/>
</dbReference>
<keyword evidence="8" id="KW-1185">Reference proteome</keyword>
<dbReference type="Gene3D" id="1.10.10.10">
    <property type="entry name" value="Winged helix-like DNA-binding domain superfamily/Winged helix DNA-binding domain"/>
    <property type="match status" value="1"/>
</dbReference>
<dbReference type="PROSITE" id="PS50949">
    <property type="entry name" value="HTH_GNTR"/>
    <property type="match status" value="1"/>
</dbReference>
<evidence type="ECO:0000256" key="4">
    <source>
        <dbReference type="ARBA" id="ARBA00023125"/>
    </source>
</evidence>
<dbReference type="SMART" id="SM00345">
    <property type="entry name" value="HTH_GNTR"/>
    <property type="match status" value="1"/>
</dbReference>
<evidence type="ECO:0000313" key="7">
    <source>
        <dbReference type="EMBL" id="SLN35809.1"/>
    </source>
</evidence>
<dbReference type="CDD" id="cd00609">
    <property type="entry name" value="AAT_like"/>
    <property type="match status" value="1"/>
</dbReference>
<sequence>MTDTIWHPDFANIDSPKYIVLVQSMRAAVRSGVLKQGYKMPPVRELAWQLGITPGTVARAYRLAAEEGLVETGVGRGTFVSGGLVTQDTAPESLLNDPEPGTVDFRGVRVPDVGQDKEIQRIMMLLARDTGRNYTDVPSAFTDQKAREAVVHWIGPDRAGRLSKDDVVLGFGAQNTVILALQTCLHGPSPVILTEELAYPGVRHASRLLRAQLIGIAMDDEGMRPDRLEEALRKHGGQVLLTFSEVHSPTTSRTSLQRRQEIAEIARRYQLQIIEDDSLCVTRPEAPSYRGICPERAWYVSSLSKSVSAAMRFGYVVCPRDQAAQARQVAQSSFYGLPQTSLDICAELIQSGVAETVRQKVEQVILERVRIAVNVLGQWEINWRPDVPFIWLKLPQGWRGSTFARACEAEGVRIKPSDEFALPDGHAPNAVRLGLNANVSKETFEKALRTMSRLLARPPANVDL</sequence>
<dbReference type="InterPro" id="IPR036390">
    <property type="entry name" value="WH_DNA-bd_sf"/>
</dbReference>
<organism evidence="7 8">
    <name type="scientific">Roseovarius albus</name>
    <dbReference type="NCBI Taxonomy" id="1247867"/>
    <lineage>
        <taxon>Bacteria</taxon>
        <taxon>Pseudomonadati</taxon>
        <taxon>Pseudomonadota</taxon>
        <taxon>Alphaproteobacteria</taxon>
        <taxon>Rhodobacterales</taxon>
        <taxon>Roseobacteraceae</taxon>
        <taxon>Roseovarius</taxon>
    </lineage>
</organism>
<dbReference type="SUPFAM" id="SSF53383">
    <property type="entry name" value="PLP-dependent transferases"/>
    <property type="match status" value="1"/>
</dbReference>
<dbReference type="Pfam" id="PF00155">
    <property type="entry name" value="Aminotran_1_2"/>
    <property type="match status" value="1"/>
</dbReference>
<dbReference type="InterPro" id="IPR000524">
    <property type="entry name" value="Tscrpt_reg_HTH_GntR"/>
</dbReference>
<dbReference type="GO" id="GO:0030170">
    <property type="term" value="F:pyridoxal phosphate binding"/>
    <property type="evidence" value="ECO:0007669"/>
    <property type="project" value="InterPro"/>
</dbReference>
<dbReference type="GO" id="GO:0047536">
    <property type="term" value="F:2-aminoadipate transaminase activity"/>
    <property type="evidence" value="ECO:0007669"/>
    <property type="project" value="UniProtKB-EC"/>
</dbReference>
<dbReference type="PANTHER" id="PTHR46577">
    <property type="entry name" value="HTH-TYPE TRANSCRIPTIONAL REGULATORY PROTEIN GABR"/>
    <property type="match status" value="1"/>
</dbReference>
<feature type="domain" description="HTH gntR-type" evidence="6">
    <location>
        <begin position="15"/>
        <end position="83"/>
    </location>
</feature>
<reference evidence="7 8" key="1">
    <citation type="submission" date="2017-03" db="EMBL/GenBank/DDBJ databases">
        <authorList>
            <person name="Afonso C.L."/>
            <person name="Miller P.J."/>
            <person name="Scott M.A."/>
            <person name="Spackman E."/>
            <person name="Goraichik I."/>
            <person name="Dimitrov K.M."/>
            <person name="Suarez D.L."/>
            <person name="Swayne D.E."/>
        </authorList>
    </citation>
    <scope>NUCLEOTIDE SEQUENCE [LARGE SCALE GENOMIC DNA]</scope>
    <source>
        <strain evidence="7 8">CECT 7450</strain>
    </source>
</reference>
<proteinExistence type="inferred from homology"/>
<keyword evidence="5" id="KW-0804">Transcription</keyword>
<dbReference type="EC" id="2.6.1.39" evidence="7"/>
<dbReference type="InterPro" id="IPR015424">
    <property type="entry name" value="PyrdxlP-dep_Trfase"/>
</dbReference>
<dbReference type="InterPro" id="IPR015421">
    <property type="entry name" value="PyrdxlP-dep_Trfase_major"/>
</dbReference>
<name>A0A1X6YYV8_9RHOB</name>
<dbReference type="SUPFAM" id="SSF46785">
    <property type="entry name" value="Winged helix' DNA-binding domain"/>
    <property type="match status" value="1"/>
</dbReference>
<dbReference type="GO" id="GO:0003700">
    <property type="term" value="F:DNA-binding transcription factor activity"/>
    <property type="evidence" value="ECO:0007669"/>
    <property type="project" value="InterPro"/>
</dbReference>
<dbReference type="Gene3D" id="3.40.640.10">
    <property type="entry name" value="Type I PLP-dependent aspartate aminotransferase-like (Major domain)"/>
    <property type="match status" value="1"/>
</dbReference>
<gene>
    <name evidence="7" type="primary">lysN</name>
    <name evidence="7" type="ORF">ROA7450_01684</name>
</gene>
<dbReference type="InterPro" id="IPR004839">
    <property type="entry name" value="Aminotransferase_I/II_large"/>
</dbReference>
<dbReference type="AlphaFoldDB" id="A0A1X6YYV8"/>
<keyword evidence="7" id="KW-0808">Transferase</keyword>
<protein>
    <submittedName>
        <fullName evidence="7">2-aminoadipate transaminase</fullName>
        <ecNumber evidence="7">2.6.1.39</ecNumber>
    </submittedName>
</protein>
<comment type="similarity">
    <text evidence="1">In the C-terminal section; belongs to the class-I pyridoxal-phosphate-dependent aminotransferase family.</text>
</comment>
<dbReference type="InterPro" id="IPR051446">
    <property type="entry name" value="HTH_trans_reg/aminotransferase"/>
</dbReference>
<evidence type="ECO:0000256" key="5">
    <source>
        <dbReference type="ARBA" id="ARBA00023163"/>
    </source>
</evidence>
<dbReference type="PANTHER" id="PTHR46577:SF1">
    <property type="entry name" value="HTH-TYPE TRANSCRIPTIONAL REGULATORY PROTEIN GABR"/>
    <property type="match status" value="1"/>
</dbReference>
<dbReference type="Pfam" id="PF00392">
    <property type="entry name" value="GntR"/>
    <property type="match status" value="1"/>
</dbReference>
<keyword evidence="7" id="KW-0032">Aminotransferase</keyword>
<keyword evidence="3" id="KW-0805">Transcription regulation</keyword>
<dbReference type="InterPro" id="IPR036388">
    <property type="entry name" value="WH-like_DNA-bd_sf"/>
</dbReference>
<evidence type="ECO:0000313" key="8">
    <source>
        <dbReference type="Proteomes" id="UP000193061"/>
    </source>
</evidence>
<dbReference type="GO" id="GO:0003677">
    <property type="term" value="F:DNA binding"/>
    <property type="evidence" value="ECO:0007669"/>
    <property type="project" value="UniProtKB-KW"/>
</dbReference>
<keyword evidence="2" id="KW-0663">Pyridoxal phosphate</keyword>